<dbReference type="STRING" id="930991.A0A0D0DAV6"/>
<organism evidence="2 3">
    <name type="scientific">Paxillus rubicundulus Ve08.2h10</name>
    <dbReference type="NCBI Taxonomy" id="930991"/>
    <lineage>
        <taxon>Eukaryota</taxon>
        <taxon>Fungi</taxon>
        <taxon>Dikarya</taxon>
        <taxon>Basidiomycota</taxon>
        <taxon>Agaricomycotina</taxon>
        <taxon>Agaricomycetes</taxon>
        <taxon>Agaricomycetidae</taxon>
        <taxon>Boletales</taxon>
        <taxon>Paxilineae</taxon>
        <taxon>Paxillaceae</taxon>
        <taxon>Paxillus</taxon>
    </lineage>
</organism>
<dbReference type="AlphaFoldDB" id="A0A0D0DAV6"/>
<protein>
    <submittedName>
        <fullName evidence="2">Uncharacterized protein</fullName>
    </submittedName>
</protein>
<dbReference type="EMBL" id="KN828957">
    <property type="protein sequence ID" value="KIK74335.1"/>
    <property type="molecule type" value="Genomic_DNA"/>
</dbReference>
<proteinExistence type="predicted"/>
<evidence type="ECO:0000256" key="1">
    <source>
        <dbReference type="SAM" id="MobiDB-lite"/>
    </source>
</evidence>
<evidence type="ECO:0000313" key="2">
    <source>
        <dbReference type="EMBL" id="KIK74335.1"/>
    </source>
</evidence>
<accession>A0A0D0DAV6</accession>
<feature type="region of interest" description="Disordered" evidence="1">
    <location>
        <begin position="1"/>
        <end position="66"/>
    </location>
</feature>
<reference evidence="2 3" key="1">
    <citation type="submission" date="2014-04" db="EMBL/GenBank/DDBJ databases">
        <authorList>
            <consortium name="DOE Joint Genome Institute"/>
            <person name="Kuo A."/>
            <person name="Kohler A."/>
            <person name="Jargeat P."/>
            <person name="Nagy L.G."/>
            <person name="Floudas D."/>
            <person name="Copeland A."/>
            <person name="Barry K.W."/>
            <person name="Cichocki N."/>
            <person name="Veneault-Fourrey C."/>
            <person name="LaButti K."/>
            <person name="Lindquist E.A."/>
            <person name="Lipzen A."/>
            <person name="Lundell T."/>
            <person name="Morin E."/>
            <person name="Murat C."/>
            <person name="Sun H."/>
            <person name="Tunlid A."/>
            <person name="Henrissat B."/>
            <person name="Grigoriev I.V."/>
            <person name="Hibbett D.S."/>
            <person name="Martin F."/>
            <person name="Nordberg H.P."/>
            <person name="Cantor M.N."/>
            <person name="Hua S.X."/>
        </authorList>
    </citation>
    <scope>NUCLEOTIDE SEQUENCE [LARGE SCALE GENOMIC DNA]</scope>
    <source>
        <strain evidence="2 3">Ve08.2h10</strain>
    </source>
</reference>
<feature type="compositionally biased region" description="Pro residues" evidence="1">
    <location>
        <begin position="176"/>
        <end position="185"/>
    </location>
</feature>
<feature type="region of interest" description="Disordered" evidence="1">
    <location>
        <begin position="96"/>
        <end position="285"/>
    </location>
</feature>
<keyword evidence="3" id="KW-1185">Reference proteome</keyword>
<feature type="compositionally biased region" description="Polar residues" evidence="1">
    <location>
        <begin position="1"/>
        <end position="30"/>
    </location>
</feature>
<reference evidence="3" key="2">
    <citation type="submission" date="2015-01" db="EMBL/GenBank/DDBJ databases">
        <title>Evolutionary Origins and Diversification of the Mycorrhizal Mutualists.</title>
        <authorList>
            <consortium name="DOE Joint Genome Institute"/>
            <consortium name="Mycorrhizal Genomics Consortium"/>
            <person name="Kohler A."/>
            <person name="Kuo A."/>
            <person name="Nagy L.G."/>
            <person name="Floudas D."/>
            <person name="Copeland A."/>
            <person name="Barry K.W."/>
            <person name="Cichocki N."/>
            <person name="Veneault-Fourrey C."/>
            <person name="LaButti K."/>
            <person name="Lindquist E.A."/>
            <person name="Lipzen A."/>
            <person name="Lundell T."/>
            <person name="Morin E."/>
            <person name="Murat C."/>
            <person name="Riley R."/>
            <person name="Ohm R."/>
            <person name="Sun H."/>
            <person name="Tunlid A."/>
            <person name="Henrissat B."/>
            <person name="Grigoriev I.V."/>
            <person name="Hibbett D.S."/>
            <person name="Martin F."/>
        </authorList>
    </citation>
    <scope>NUCLEOTIDE SEQUENCE [LARGE SCALE GENOMIC DNA]</scope>
    <source>
        <strain evidence="3">Ve08.2h10</strain>
    </source>
</reference>
<feature type="compositionally biased region" description="Pro residues" evidence="1">
    <location>
        <begin position="245"/>
        <end position="254"/>
    </location>
</feature>
<dbReference type="HOGENOM" id="CLU_819158_0_0_1"/>
<feature type="compositionally biased region" description="Pro residues" evidence="1">
    <location>
        <begin position="220"/>
        <end position="229"/>
    </location>
</feature>
<feature type="compositionally biased region" description="Polar residues" evidence="1">
    <location>
        <begin position="38"/>
        <end position="54"/>
    </location>
</feature>
<evidence type="ECO:0000313" key="3">
    <source>
        <dbReference type="Proteomes" id="UP000054538"/>
    </source>
</evidence>
<sequence length="339" mass="35704">MVQSTTWAPNMNRGTLHTHQMSQSPPATTDSPEEAHSSDTNYQTDVTPSRSCNAHSMRPHSLRMMSPQSRSPIALCTWIDPTLIDFLSIDTSIPMDQDIRPTPPTLLDPPSGEGNNPPLMPPQSSVAMGEVPTPTHLTPANPLQGDHPFPTTTVPAGGPNPPDPPQCSAPMSEDPTPTPLTPVDPPQSGHPLPATTVPAGGPSTLPMPPQGSVPMDEDPTPAPLTPVDPPQGDHPLPTTTVPMGGPNPPDPPQCSAPMEHNPVLPHQTNSTPSSTRPSPARPLPLPPSLDTVIEWAVAHHLNAVTAEIVKPTVQGIVNACIPVLPSSLNLSSRYRVIAT</sequence>
<name>A0A0D0DAV6_9AGAM</name>
<dbReference type="InParanoid" id="A0A0D0DAV6"/>
<dbReference type="Proteomes" id="UP000054538">
    <property type="component" value="Unassembled WGS sequence"/>
</dbReference>
<gene>
    <name evidence="2" type="ORF">PAXRUDRAFT_176040</name>
</gene>
<feature type="compositionally biased region" description="Pro residues" evidence="1">
    <location>
        <begin position="158"/>
        <end position="167"/>
    </location>
</feature>